<keyword evidence="2" id="KW-1185">Reference proteome</keyword>
<evidence type="ECO:0000313" key="1">
    <source>
        <dbReference type="EMBL" id="EHO62328.1"/>
    </source>
</evidence>
<proteinExistence type="predicted"/>
<evidence type="ECO:0000313" key="2">
    <source>
        <dbReference type="Proteomes" id="UP000003277"/>
    </source>
</evidence>
<dbReference type="AlphaFoldDB" id="H1D2E4"/>
<dbReference type="STRING" id="742743.HMPREF9453_01782"/>
<dbReference type="Proteomes" id="UP000003277">
    <property type="component" value="Unassembled WGS sequence"/>
</dbReference>
<dbReference type="HOGENOM" id="CLU_137964_2_0_9"/>
<dbReference type="eggNOG" id="COG5015">
    <property type="taxonomic scope" value="Bacteria"/>
</dbReference>
<dbReference type="EMBL" id="ADLT01000057">
    <property type="protein sequence ID" value="EHO62328.1"/>
    <property type="molecule type" value="Genomic_DNA"/>
</dbReference>
<dbReference type="Gene3D" id="2.30.110.10">
    <property type="entry name" value="Electron Transport, Fmn-binding Protein, Chain A"/>
    <property type="match status" value="1"/>
</dbReference>
<gene>
    <name evidence="1" type="ORF">HMPREF9453_01782</name>
</gene>
<comment type="caution">
    <text evidence="1">The sequence shown here is derived from an EMBL/GenBank/DDBJ whole genome shotgun (WGS) entry which is preliminary data.</text>
</comment>
<dbReference type="InterPro" id="IPR012349">
    <property type="entry name" value="Split_barrel_FMN-bd"/>
</dbReference>
<accession>H1D2E4</accession>
<protein>
    <submittedName>
        <fullName evidence="1">Uncharacterized protein</fullName>
    </submittedName>
</protein>
<organism evidence="1 2">
    <name type="scientific">Dialister succinatiphilus YIT 11850</name>
    <dbReference type="NCBI Taxonomy" id="742743"/>
    <lineage>
        <taxon>Bacteria</taxon>
        <taxon>Bacillati</taxon>
        <taxon>Bacillota</taxon>
        <taxon>Negativicutes</taxon>
        <taxon>Veillonellales</taxon>
        <taxon>Veillonellaceae</taxon>
        <taxon>Dialister</taxon>
    </lineage>
</organism>
<reference evidence="1 2" key="1">
    <citation type="submission" date="2011-11" db="EMBL/GenBank/DDBJ databases">
        <title>The Genome Sequence of Dialister succinatiphilus YIT 11850.</title>
        <authorList>
            <consortium name="The Broad Institute Genome Sequencing Platform"/>
            <person name="Earl A."/>
            <person name="Ward D."/>
            <person name="Feldgarden M."/>
            <person name="Gevers D."/>
            <person name="Morotomi M."/>
            <person name="Young S.K."/>
            <person name="Zeng Q."/>
            <person name="Gargeya S."/>
            <person name="Fitzgerald M."/>
            <person name="Haas B."/>
            <person name="Abouelleil A."/>
            <person name="Alvarado L."/>
            <person name="Arachchi H.M."/>
            <person name="Berlin A."/>
            <person name="Brown A."/>
            <person name="Chapman S.B."/>
            <person name="Dunbar C."/>
            <person name="Gearin G."/>
            <person name="Goldberg J."/>
            <person name="Griggs A."/>
            <person name="Gujja S."/>
            <person name="Heiman D."/>
            <person name="Howarth C."/>
            <person name="Lui A."/>
            <person name="MacDonald P.J.P."/>
            <person name="Montmayeur A."/>
            <person name="Murphy C."/>
            <person name="Neiman D."/>
            <person name="Pearson M."/>
            <person name="Priest M."/>
            <person name="Roberts A."/>
            <person name="Saif S."/>
            <person name="Shea T."/>
            <person name="Sisk P."/>
            <person name="Stolte C."/>
            <person name="Sykes S."/>
            <person name="Wortman J."/>
            <person name="Nusbaum C."/>
            <person name="Birren B."/>
        </authorList>
    </citation>
    <scope>NUCLEOTIDE SEQUENCE [LARGE SCALE GENOMIC DNA]</scope>
    <source>
        <strain evidence="1 2">YIT 11850</strain>
    </source>
</reference>
<name>H1D2E4_9FIRM</name>
<sequence length="137" mass="15859">MDSVKLVLEYLRECEVFYMATVDGLEPRVRPMSGVCEVEGRLCFLFSRSSALYHEIMGNRHVEISAVHPDKSWISLRGWLKEEEEKETRDTMLKACRDDIEDMGLVDREDMAVFSLHGGSVYLRDRNEGREKELNLG</sequence>
<dbReference type="RefSeq" id="WP_008860276.1">
    <property type="nucleotide sequence ID" value="NZ_JH591189.1"/>
</dbReference>
<dbReference type="PATRIC" id="fig|742743.3.peg.1812"/>
<dbReference type="SUPFAM" id="SSF50475">
    <property type="entry name" value="FMN-binding split barrel"/>
    <property type="match status" value="1"/>
</dbReference>